<evidence type="ECO:0000256" key="12">
    <source>
        <dbReference type="ARBA" id="ARBA00033103"/>
    </source>
</evidence>
<dbReference type="PROSITE" id="PS00329">
    <property type="entry name" value="HSP70_2"/>
    <property type="match status" value="1"/>
</dbReference>
<evidence type="ECO:0000256" key="4">
    <source>
        <dbReference type="ARBA" id="ARBA00017249"/>
    </source>
</evidence>
<dbReference type="STRING" id="189381.GCA_900166615_00193"/>
<evidence type="ECO:0000256" key="3">
    <source>
        <dbReference type="ARBA" id="ARBA00014415"/>
    </source>
</evidence>
<dbReference type="Gene3D" id="3.90.640.10">
    <property type="entry name" value="Actin, Chain A, domain 4"/>
    <property type="match status" value="1"/>
</dbReference>
<proteinExistence type="inferred from homology"/>
<keyword evidence="5" id="KW-0597">Phosphoprotein</keyword>
<dbReference type="InterPro" id="IPR018181">
    <property type="entry name" value="Heat_shock_70_CS"/>
</dbReference>
<comment type="similarity">
    <text evidence="2 13">Belongs to the heat shock protein 70 family.</text>
</comment>
<comment type="caution">
    <text evidence="14">The sequence shown here is derived from an EMBL/GenBank/DDBJ whole genome shotgun (WGS) entry which is preliminary data.</text>
</comment>
<evidence type="ECO:0000256" key="9">
    <source>
        <dbReference type="ARBA" id="ARBA00023186"/>
    </source>
</evidence>
<keyword evidence="6 13" id="KW-0547">Nucleotide-binding</keyword>
<name>A0A0M0G0K6_9BACI</name>
<organism evidence="14 15">
    <name type="scientific">Rossellomorea marisflavi</name>
    <dbReference type="NCBI Taxonomy" id="189381"/>
    <lineage>
        <taxon>Bacteria</taxon>
        <taxon>Bacillati</taxon>
        <taxon>Bacillota</taxon>
        <taxon>Bacilli</taxon>
        <taxon>Bacillales</taxon>
        <taxon>Bacillaceae</taxon>
        <taxon>Rossellomorea</taxon>
    </lineage>
</organism>
<evidence type="ECO:0000256" key="1">
    <source>
        <dbReference type="ARBA" id="ARBA00002290"/>
    </source>
</evidence>
<evidence type="ECO:0000256" key="2">
    <source>
        <dbReference type="ARBA" id="ARBA00007381"/>
    </source>
</evidence>
<dbReference type="Proteomes" id="UP000037405">
    <property type="component" value="Unassembled WGS sequence"/>
</dbReference>
<dbReference type="InterPro" id="IPR013126">
    <property type="entry name" value="Hsp_70_fam"/>
</dbReference>
<sequence length="567" mass="62877">MTTIGIDLGTSNSLVSYWTEDGPALIPNVLGSHLTPSIISVDESGEILVGQVAKERLITHPQLTVAAFKRHMGTQKAYKLGSYTLSPVELSSFVLQSLKRDAESHLGEDVSKAVISVPAYFNDKQRKATKQAAEMAGMQVERLISEPTAAAIAYGFHQEEEDTKFLVFDLGGGTFDVSILELFEGVMEVKSVAGDNFLGGEDFTSILMNAFLQSEGLKVEELDSQKLSLLFKQAEECKKALSGNGQSCTMTLKANGRVREMEVDRKRFEKLCQPLMLKLRKPIERALRDADLMVDEIDAIILIGGATRMPIIKSTVSKMFGKLPFLTIHPDEAVALGTAVQVALKERNEAVQELILTDVCPFSLGTAISKQVGYDQYTDGHFFPIIERNTPIPVSRVERLAPIADQQKTITLEVYQGESRMVENNLKLGSLKVDIPPGPAGKEEVDVRYTYDVNGLLEVEVTILSTGEKKNMIIEQSDSGLTDKEMQERMEQLATIKIHPRERTENRLLVARGERLYEEALGDKRGVIARAIEQFEMALGTQDDQLIKRASAEFKEALDQFESWNNL</sequence>
<dbReference type="PATRIC" id="fig|189381.12.peg.3558"/>
<gene>
    <name evidence="14" type="ORF">AF331_20115</name>
</gene>
<evidence type="ECO:0000313" key="15">
    <source>
        <dbReference type="Proteomes" id="UP000037405"/>
    </source>
</evidence>
<dbReference type="OrthoDB" id="9766019at2"/>
<evidence type="ECO:0000313" key="14">
    <source>
        <dbReference type="EMBL" id="KON83137.1"/>
    </source>
</evidence>
<evidence type="ECO:0000256" key="13">
    <source>
        <dbReference type="RuleBase" id="RU003322"/>
    </source>
</evidence>
<dbReference type="AlphaFoldDB" id="A0A0M0G0K6"/>
<dbReference type="RefSeq" id="WP_053429760.1">
    <property type="nucleotide sequence ID" value="NZ_JAMQJB010000005.1"/>
</dbReference>
<dbReference type="InterPro" id="IPR042030">
    <property type="entry name" value="HscC_NBD"/>
</dbReference>
<dbReference type="PRINTS" id="PR00301">
    <property type="entry name" value="HEATSHOCK70"/>
</dbReference>
<evidence type="ECO:0000256" key="11">
    <source>
        <dbReference type="ARBA" id="ARBA00030945"/>
    </source>
</evidence>
<keyword evidence="9" id="KW-0143">Chaperone</keyword>
<evidence type="ECO:0000256" key="8">
    <source>
        <dbReference type="ARBA" id="ARBA00023016"/>
    </source>
</evidence>
<dbReference type="SUPFAM" id="SSF53067">
    <property type="entry name" value="Actin-like ATPase domain"/>
    <property type="match status" value="2"/>
</dbReference>
<reference evidence="15" key="1">
    <citation type="submission" date="2015-07" db="EMBL/GenBank/DDBJ databases">
        <title>Fjat-14235 jcm11544.</title>
        <authorList>
            <person name="Liu B."/>
            <person name="Wang J."/>
            <person name="Zhu Y."/>
            <person name="Liu G."/>
            <person name="Chen Q."/>
            <person name="Chen Z."/>
            <person name="Lan J."/>
            <person name="Che J."/>
            <person name="Ge C."/>
            <person name="Shi H."/>
            <person name="Pan Z."/>
            <person name="Liu X."/>
        </authorList>
    </citation>
    <scope>NUCLEOTIDE SEQUENCE [LARGE SCALE GENOMIC DNA]</scope>
    <source>
        <strain evidence="15">JCM 11544</strain>
    </source>
</reference>
<comment type="function">
    <text evidence="1">Acts as a chaperone.</text>
</comment>
<dbReference type="PROSITE" id="PS01036">
    <property type="entry name" value="HSP70_3"/>
    <property type="match status" value="1"/>
</dbReference>
<evidence type="ECO:0000256" key="6">
    <source>
        <dbReference type="ARBA" id="ARBA00022741"/>
    </source>
</evidence>
<keyword evidence="8" id="KW-0346">Stress response</keyword>
<dbReference type="InterPro" id="IPR029047">
    <property type="entry name" value="HSP70_peptide-bd_sf"/>
</dbReference>
<dbReference type="Gene3D" id="3.30.420.40">
    <property type="match status" value="2"/>
</dbReference>
<dbReference type="PANTHER" id="PTHR19375">
    <property type="entry name" value="HEAT SHOCK PROTEIN 70KDA"/>
    <property type="match status" value="1"/>
</dbReference>
<keyword evidence="15" id="KW-1185">Reference proteome</keyword>
<dbReference type="Gene3D" id="2.60.34.10">
    <property type="entry name" value="Substrate Binding Domain Of DNAk, Chain A, domain 1"/>
    <property type="match status" value="1"/>
</dbReference>
<dbReference type="GO" id="GO:0005524">
    <property type="term" value="F:ATP binding"/>
    <property type="evidence" value="ECO:0007669"/>
    <property type="project" value="UniProtKB-KW"/>
</dbReference>
<dbReference type="CDD" id="cd10235">
    <property type="entry name" value="ASKHA_NBD_HSP70_HscC"/>
    <property type="match status" value="1"/>
</dbReference>
<dbReference type="EMBL" id="LGUE01000008">
    <property type="protein sequence ID" value="KON83137.1"/>
    <property type="molecule type" value="Genomic_DNA"/>
</dbReference>
<evidence type="ECO:0000256" key="10">
    <source>
        <dbReference type="ARBA" id="ARBA00030019"/>
    </source>
</evidence>
<evidence type="ECO:0000256" key="7">
    <source>
        <dbReference type="ARBA" id="ARBA00022840"/>
    </source>
</evidence>
<keyword evidence="7 13" id="KW-0067">ATP-binding</keyword>
<dbReference type="PROSITE" id="PS00297">
    <property type="entry name" value="HSP70_1"/>
    <property type="match status" value="1"/>
</dbReference>
<dbReference type="FunFam" id="3.30.420.40:FF:000144">
    <property type="entry name" value="Molecular chaperone HscC"/>
    <property type="match status" value="1"/>
</dbReference>
<dbReference type="Pfam" id="PF00012">
    <property type="entry name" value="HSP70"/>
    <property type="match status" value="1"/>
</dbReference>
<dbReference type="InterPro" id="IPR043129">
    <property type="entry name" value="ATPase_NBD"/>
</dbReference>
<evidence type="ECO:0000256" key="5">
    <source>
        <dbReference type="ARBA" id="ARBA00022553"/>
    </source>
</evidence>
<accession>A0A0M0G0K6</accession>
<dbReference type="SUPFAM" id="SSF100920">
    <property type="entry name" value="Heat shock protein 70kD (HSP70), peptide-binding domain"/>
    <property type="match status" value="1"/>
</dbReference>
<dbReference type="GO" id="GO:0140662">
    <property type="term" value="F:ATP-dependent protein folding chaperone"/>
    <property type="evidence" value="ECO:0007669"/>
    <property type="project" value="InterPro"/>
</dbReference>
<protein>
    <recommendedName>
        <fullName evidence="3">Chaperone protein DnaK</fullName>
    </recommendedName>
    <alternativeName>
        <fullName evidence="4">Chaperone protein dnaK</fullName>
    </alternativeName>
    <alternativeName>
        <fullName evidence="12">HSP70</fullName>
    </alternativeName>
    <alternativeName>
        <fullName evidence="11">Heat shock 70 kDa protein</fullName>
    </alternativeName>
    <alternativeName>
        <fullName evidence="10">Heat shock protein 70</fullName>
    </alternativeName>
</protein>